<dbReference type="PANTHER" id="PTHR23421">
    <property type="entry name" value="BETA-GALACTOSIDASE RELATED"/>
    <property type="match status" value="1"/>
</dbReference>
<dbReference type="EMBL" id="JAAVMX010000003">
    <property type="protein sequence ID" value="KAF4510021.1"/>
    <property type="molecule type" value="Genomic_DNA"/>
</dbReference>
<evidence type="ECO:0000256" key="8">
    <source>
        <dbReference type="RuleBase" id="RU003679"/>
    </source>
</evidence>
<dbReference type="OrthoDB" id="1657402at2759"/>
<feature type="signal peptide" evidence="9">
    <location>
        <begin position="1"/>
        <end position="20"/>
    </location>
</feature>
<dbReference type="FunFam" id="2.102.20.10:FF:000001">
    <property type="entry name" value="Beta-galactosidase A"/>
    <property type="match status" value="1"/>
</dbReference>
<dbReference type="FunFam" id="3.20.20.80:FF:000040">
    <property type="entry name" value="Beta-galactosidase A"/>
    <property type="match status" value="1"/>
</dbReference>
<accession>A0A8H4V708</accession>
<dbReference type="Gene3D" id="3.20.20.80">
    <property type="entry name" value="Glycosidases"/>
    <property type="match status" value="1"/>
</dbReference>
<dbReference type="InterPro" id="IPR031330">
    <property type="entry name" value="Gly_Hdrlase_35_cat"/>
</dbReference>
<dbReference type="SMART" id="SM01029">
    <property type="entry name" value="BetaGal_dom2"/>
    <property type="match status" value="1"/>
</dbReference>
<keyword evidence="6" id="KW-0325">Glycoprotein</keyword>
<dbReference type="InterPro" id="IPR008979">
    <property type="entry name" value="Galactose-bd-like_sf"/>
</dbReference>
<dbReference type="SUPFAM" id="SSF51011">
    <property type="entry name" value="Glycosyl hydrolase domain"/>
    <property type="match status" value="1"/>
</dbReference>
<evidence type="ECO:0000256" key="1">
    <source>
        <dbReference type="ARBA" id="ARBA00001412"/>
    </source>
</evidence>
<evidence type="ECO:0000256" key="3">
    <source>
        <dbReference type="ARBA" id="ARBA00012756"/>
    </source>
</evidence>
<dbReference type="InterPro" id="IPR036833">
    <property type="entry name" value="BetaGal_dom3_sf"/>
</dbReference>
<dbReference type="Proteomes" id="UP000557566">
    <property type="component" value="Unassembled WGS sequence"/>
</dbReference>
<sequence>MKLSTALVMALSQPLRSALGQDGRPLQMVYEPERRELLQNIVTWDEHSLLIHGERAMMFSGEFHPFRLPVPSLYLDVFQKIKALGLNMVSFYVDWALLEGTPGRFRADGIFALEPFFEAATEAGVYLLARPGPYINAEVSGGGFPGWLQRIKGVLRTDAGDYLGSTDHYMAEICAIIAKHQITEGGPVVLFQPENEHSHGHTIPFPNGRYFQYVMDQARKAGIVVPMISNDAGPSGNYAPGSGVGAVDIYGHDSYPLGFDCANPSTWPPFRLPTDFRHRHMKQSPKTPFSLVEFQGGSFDPWGGHGSEKCSALINHEFERVFYKNNYAAGVAIFNVYMVFGGTNWGNLGHPGGYTSYDYGACIRENGAVDREKYSELKLEAEFFKVSPGYLVATPGDATTGTYSTSEDVTITPLLAAADATTGNFFVVRHADYASTRPASYTLRLPTAAGTLTIPQGGGALTLGGRDSKMVVTDYPLGGGVLLYSTADVFTWKSFADRTVLVLYGGRGERHEFAVPGDHGGHGDHDGVKRLEDRGYSVKTMHGGALVVTWEALPDRQVIQLGRLFVYMLDRTSAYSYWVPTLPHNGSAYGTSPTNPAAVIVNGGYLVRSASVDGPTLSVQADFDAATTLEIAGVPAGVSRLRVNGKPLDYARSPLLGSWIATPDVVVPELAAPDLSALDWRRVDALPEIRPGYDDSAWPLADRATSDNTVAPLRTPVSLYGSDYGFHAGALVFRGHFTARSAEARLRIRTAGGSAFASAVWLGGAFLGAFRNAAVAEDANSTYDVPALRRGERYVLTVVVDTTGLNENFNPGSDTMKAPRGILDYALLSGGASDPLDKSPPDEVTTPISPWKLTGNLGGEDYADVFRGPLNEGGLFFERQGYHLPSPPLDRFVPGSSPFDGLDGPGIAYYVAQLTLDYPSDAYDIPLSFVFGKNQDKNQTADFRATLFVNGFQYGKYASNIGPQTEFPVPQGILDYNGPNWIGLAVWALDKTGAKLPGLKLKVGTAVQTSRQKVVKVDGPAYATRSHAY</sequence>
<dbReference type="AlphaFoldDB" id="A0A8H4V708"/>
<dbReference type="SUPFAM" id="SSF117100">
    <property type="entry name" value="Beta-galactosidase LacA, domain 3"/>
    <property type="match status" value="1"/>
</dbReference>
<dbReference type="InterPro" id="IPR018954">
    <property type="entry name" value="Betagal_dom2"/>
</dbReference>
<comment type="catalytic activity">
    <reaction evidence="1">
        <text>Hydrolysis of terminal non-reducing beta-D-galactose residues in beta-D-galactosides.</text>
        <dbReference type="EC" id="3.2.1.23"/>
    </reaction>
</comment>
<gene>
    <name evidence="11" type="ORF">G6O67_001948</name>
</gene>
<comment type="similarity">
    <text evidence="2 8">Belongs to the glycosyl hydrolase 35 family.</text>
</comment>
<reference evidence="11 12" key="1">
    <citation type="journal article" date="2020" name="Genome Biol. Evol.">
        <title>A new high-quality draft genome assembly of the Chinese cordyceps Ophiocordyceps sinensis.</title>
        <authorList>
            <person name="Shu R."/>
            <person name="Zhang J."/>
            <person name="Meng Q."/>
            <person name="Zhang H."/>
            <person name="Zhou G."/>
            <person name="Li M."/>
            <person name="Wu P."/>
            <person name="Zhao Y."/>
            <person name="Chen C."/>
            <person name="Qin Q."/>
        </authorList>
    </citation>
    <scope>NUCLEOTIDE SEQUENCE [LARGE SCALE GENOMIC DNA]</scope>
    <source>
        <strain evidence="11 12">IOZ07</strain>
    </source>
</reference>
<evidence type="ECO:0000256" key="5">
    <source>
        <dbReference type="ARBA" id="ARBA00022801"/>
    </source>
</evidence>
<keyword evidence="7" id="KW-0326">Glycosidase</keyword>
<dbReference type="Gene3D" id="2.102.20.10">
    <property type="entry name" value="Beta-galactosidase, domain 2"/>
    <property type="match status" value="1"/>
</dbReference>
<evidence type="ECO:0000256" key="4">
    <source>
        <dbReference type="ARBA" id="ARBA00022729"/>
    </source>
</evidence>
<dbReference type="Gene3D" id="2.60.390.10">
    <property type="entry name" value="Beta-galactosidase, domain 3"/>
    <property type="match status" value="1"/>
</dbReference>
<proteinExistence type="inferred from homology"/>
<feature type="chain" id="PRO_5034369391" description="beta-galactosidase" evidence="9">
    <location>
        <begin position="21"/>
        <end position="1029"/>
    </location>
</feature>
<dbReference type="PRINTS" id="PR00742">
    <property type="entry name" value="GLHYDRLASE35"/>
</dbReference>
<comment type="caution">
    <text evidence="11">The sequence shown here is derived from an EMBL/GenBank/DDBJ whole genome shotgun (WGS) entry which is preliminary data.</text>
</comment>
<dbReference type="Gene3D" id="2.60.120.260">
    <property type="entry name" value="Galactose-binding domain-like"/>
    <property type="match status" value="2"/>
</dbReference>
<name>A0A8H4V708_9HYPO</name>
<dbReference type="SUPFAM" id="SSF49785">
    <property type="entry name" value="Galactose-binding domain-like"/>
    <property type="match status" value="2"/>
</dbReference>
<protein>
    <recommendedName>
        <fullName evidence="3">beta-galactosidase</fullName>
        <ecNumber evidence="3">3.2.1.23</ecNumber>
    </recommendedName>
</protein>
<dbReference type="SUPFAM" id="SSF51445">
    <property type="entry name" value="(Trans)glycosidases"/>
    <property type="match status" value="1"/>
</dbReference>
<keyword evidence="4 9" id="KW-0732">Signal</keyword>
<evidence type="ECO:0000256" key="2">
    <source>
        <dbReference type="ARBA" id="ARBA00009809"/>
    </source>
</evidence>
<evidence type="ECO:0000313" key="12">
    <source>
        <dbReference type="Proteomes" id="UP000557566"/>
    </source>
</evidence>
<dbReference type="Pfam" id="PF13364">
    <property type="entry name" value="BetaGal_ABD2"/>
    <property type="match status" value="2"/>
</dbReference>
<organism evidence="11 12">
    <name type="scientific">Ophiocordyceps sinensis</name>
    <dbReference type="NCBI Taxonomy" id="72228"/>
    <lineage>
        <taxon>Eukaryota</taxon>
        <taxon>Fungi</taxon>
        <taxon>Dikarya</taxon>
        <taxon>Ascomycota</taxon>
        <taxon>Pezizomycotina</taxon>
        <taxon>Sordariomycetes</taxon>
        <taxon>Hypocreomycetidae</taxon>
        <taxon>Hypocreales</taxon>
        <taxon>Ophiocordycipitaceae</taxon>
        <taxon>Ophiocordyceps</taxon>
    </lineage>
</organism>
<dbReference type="InterPro" id="IPR025300">
    <property type="entry name" value="BetaGal_jelly_roll_dom"/>
</dbReference>
<dbReference type="Pfam" id="PF10435">
    <property type="entry name" value="BetaGal_dom2"/>
    <property type="match status" value="1"/>
</dbReference>
<dbReference type="InterPro" id="IPR017853">
    <property type="entry name" value="GH"/>
</dbReference>
<dbReference type="InterPro" id="IPR001944">
    <property type="entry name" value="Glycoside_Hdrlase_35"/>
</dbReference>
<dbReference type="GO" id="GO:0004565">
    <property type="term" value="F:beta-galactosidase activity"/>
    <property type="evidence" value="ECO:0007669"/>
    <property type="project" value="UniProtKB-EC"/>
</dbReference>
<dbReference type="InterPro" id="IPR025972">
    <property type="entry name" value="BetaGal_dom3"/>
</dbReference>
<dbReference type="FunFam" id="2.60.120.260:FF:000065">
    <property type="entry name" value="Beta-galactosidase A"/>
    <property type="match status" value="1"/>
</dbReference>
<dbReference type="Pfam" id="PF13363">
    <property type="entry name" value="BetaGal_dom3"/>
    <property type="match status" value="1"/>
</dbReference>
<evidence type="ECO:0000256" key="7">
    <source>
        <dbReference type="ARBA" id="ARBA00023295"/>
    </source>
</evidence>
<dbReference type="GO" id="GO:0005975">
    <property type="term" value="P:carbohydrate metabolic process"/>
    <property type="evidence" value="ECO:0007669"/>
    <property type="project" value="InterPro"/>
</dbReference>
<evidence type="ECO:0000313" key="11">
    <source>
        <dbReference type="EMBL" id="KAF4510021.1"/>
    </source>
</evidence>
<dbReference type="Pfam" id="PF01301">
    <property type="entry name" value="Glyco_hydro_35"/>
    <property type="match status" value="1"/>
</dbReference>
<evidence type="ECO:0000256" key="6">
    <source>
        <dbReference type="ARBA" id="ARBA00023180"/>
    </source>
</evidence>
<feature type="domain" description="Beta-galactosidase" evidence="10">
    <location>
        <begin position="390"/>
        <end position="577"/>
    </location>
</feature>
<dbReference type="InterPro" id="IPR037110">
    <property type="entry name" value="Betagal_dom2_sf"/>
</dbReference>
<dbReference type="EC" id="3.2.1.23" evidence="3"/>
<keyword evidence="5" id="KW-0378">Hydrolase</keyword>
<evidence type="ECO:0000259" key="10">
    <source>
        <dbReference type="SMART" id="SM01029"/>
    </source>
</evidence>
<keyword evidence="12" id="KW-1185">Reference proteome</keyword>
<evidence type="ECO:0000256" key="9">
    <source>
        <dbReference type="SAM" id="SignalP"/>
    </source>
</evidence>